<dbReference type="InterPro" id="IPR036047">
    <property type="entry name" value="F-box-like_dom_sf"/>
</dbReference>
<dbReference type="Proteomes" id="UP001185135">
    <property type="component" value="Segment"/>
</dbReference>
<dbReference type="Gene3D" id="2.160.20.80">
    <property type="entry name" value="E3 ubiquitin-protein ligase SopA"/>
    <property type="match status" value="1"/>
</dbReference>
<dbReference type="GO" id="GO:0019005">
    <property type="term" value="C:SCF ubiquitin ligase complex"/>
    <property type="evidence" value="ECO:0007669"/>
    <property type="project" value="TreeGrafter"/>
</dbReference>
<dbReference type="InterPro" id="IPR039588">
    <property type="entry name" value="FBXO4"/>
</dbReference>
<reference evidence="3" key="1">
    <citation type="submission" date="2022-06" db="EMBL/GenBank/DDBJ databases">
        <authorList>
            <person name="Legendre M."/>
            <person name="Claverie J.-M."/>
            <person name="Alempic J.-M."/>
            <person name="Abergel C."/>
        </authorList>
    </citation>
    <scope>NUCLEOTIDE SEQUENCE</scope>
    <source>
        <strain evidence="3">Kuranda</strain>
    </source>
</reference>
<dbReference type="PANTHER" id="PTHR16008">
    <property type="entry name" value="F-BOX ONLY PROTEIN 4"/>
    <property type="match status" value="1"/>
</dbReference>
<evidence type="ECO:0000259" key="2">
    <source>
        <dbReference type="PROSITE" id="PS50181"/>
    </source>
</evidence>
<dbReference type="SUPFAM" id="SSF82185">
    <property type="entry name" value="Histone H3 K4-specific methyltransferase SET7/9 N-terminal domain"/>
    <property type="match status" value="1"/>
</dbReference>
<dbReference type="SMART" id="SM00256">
    <property type="entry name" value="FBOX"/>
    <property type="match status" value="1"/>
</dbReference>
<dbReference type="SUPFAM" id="SSF81383">
    <property type="entry name" value="F-box domain"/>
    <property type="match status" value="1"/>
</dbReference>
<dbReference type="EMBL" id="ON887157">
    <property type="protein sequence ID" value="WBR15036.1"/>
    <property type="molecule type" value="Genomic_DNA"/>
</dbReference>
<feature type="domain" description="F-box" evidence="2">
    <location>
        <begin position="37"/>
        <end position="83"/>
    </location>
</feature>
<dbReference type="InterPro" id="IPR001810">
    <property type="entry name" value="F-box_dom"/>
</dbReference>
<name>A0AA95EDL2_9VIRU</name>
<evidence type="ECO:0000256" key="1">
    <source>
        <dbReference type="SAM" id="MobiDB-lite"/>
    </source>
</evidence>
<proteinExistence type="predicted"/>
<dbReference type="PANTHER" id="PTHR16008:SF4">
    <property type="entry name" value="F-BOX ONLY PROTEIN 4"/>
    <property type="match status" value="1"/>
</dbReference>
<dbReference type="GO" id="GO:0031146">
    <property type="term" value="P:SCF-dependent proteasomal ubiquitin-dependent protein catabolic process"/>
    <property type="evidence" value="ECO:0007669"/>
    <property type="project" value="InterPro"/>
</dbReference>
<dbReference type="Gene3D" id="2.20.110.10">
    <property type="entry name" value="Histone H3 K4-specific methyltransferase SET7/9 N-terminal domain"/>
    <property type="match status" value="1"/>
</dbReference>
<dbReference type="Pfam" id="PF12937">
    <property type="entry name" value="F-box-like"/>
    <property type="match status" value="1"/>
</dbReference>
<feature type="compositionally biased region" description="Basic residues" evidence="1">
    <location>
        <begin position="1"/>
        <end position="11"/>
    </location>
</feature>
<feature type="compositionally biased region" description="Basic and acidic residues" evidence="1">
    <location>
        <begin position="12"/>
        <end position="31"/>
    </location>
</feature>
<evidence type="ECO:0000313" key="3">
    <source>
        <dbReference type="EMBL" id="WBR15036.1"/>
    </source>
</evidence>
<dbReference type="PROSITE" id="PS50181">
    <property type="entry name" value="FBOX"/>
    <property type="match status" value="1"/>
</dbReference>
<dbReference type="SUPFAM" id="SSF141571">
    <property type="entry name" value="Pentapeptide repeat-like"/>
    <property type="match status" value="1"/>
</dbReference>
<sequence>MSRRCQSKKRAKTGEPHAARQDRRPRNDKDAGNSLCETGLDDLPVEILLHILSAMDTRDVGACAMVSRAFADACDDRALWMRLCDIERAAKLDRVCKAAEAAAQALVICSRRCDWPLTEMDRKTRHMIQALVKDVESALCSAWYAEIDLAAVLGHPRFACAAHARIRVIVGAPFSLSPAGDPPSTQRDYKTVGTLIRCQACNYALPVREARIDSGFFDAVGVMCGPGVSYTFMSTYDRVAMWRGCVSLWRGGSPSADSADLIYVDGIRYRGGVSNGVRHGRGCFYDCHDALIVAGEWKDDKPHGFCSWRAYRDTTSPLVANALFVDGYIAGPVAYFARGRLVAVNHWRMGDRTLGDYMLRCPPLGNVQTERAHGTLVVYTPSGTTVESGTFFVHRWTDGALVAGRISDRGRDGLRKYEPSLFLQGRIAFQIARRCTVDRDPYTLALTLSPLDPADPLSVMLRRDRTDPRANGAHIRADAGHPARNCDARINASCVDAANEKDPHRDFALCHRDFMHIAAAAVRARCGLDDHDALMMDDQERMASAGMLARFDSVSGVRHYADDHKSLCRGRLRGALYVHYDMVQRGLDMTRCVLRDCVFVGAAFEEVDFRGARFEKCLFYRCSFVLCAFYGAAFCGSIFCDCCLAYEVPKGRDLGEQRFDVDTAAARSAMVGLGATFS</sequence>
<protein>
    <submittedName>
        <fullName evidence="3">Pentapeptide repeat protein</fullName>
    </submittedName>
</protein>
<organism evidence="3 4">
    <name type="scientific">Pandoravirus kuranda</name>
    <dbReference type="NCBI Taxonomy" id="3019033"/>
    <lineage>
        <taxon>Viruses</taxon>
        <taxon>Pandoravirus</taxon>
    </lineage>
</organism>
<dbReference type="Gene3D" id="1.20.1280.50">
    <property type="match status" value="1"/>
</dbReference>
<gene>
    <name evidence="3" type="ORF">pkur_cds_862</name>
</gene>
<evidence type="ECO:0000313" key="4">
    <source>
        <dbReference type="Proteomes" id="UP001185135"/>
    </source>
</evidence>
<dbReference type="InterPro" id="IPR001646">
    <property type="entry name" value="5peptide_repeat"/>
</dbReference>
<dbReference type="GO" id="GO:0000209">
    <property type="term" value="P:protein polyubiquitination"/>
    <property type="evidence" value="ECO:0007669"/>
    <property type="project" value="TreeGrafter"/>
</dbReference>
<feature type="region of interest" description="Disordered" evidence="1">
    <location>
        <begin position="1"/>
        <end position="31"/>
    </location>
</feature>
<accession>A0AA95EDL2</accession>
<dbReference type="Pfam" id="PF00805">
    <property type="entry name" value="Pentapeptide"/>
    <property type="match status" value="1"/>
</dbReference>